<dbReference type="Proteomes" id="UP000271098">
    <property type="component" value="Unassembled WGS sequence"/>
</dbReference>
<dbReference type="Pfam" id="PF09731">
    <property type="entry name" value="Mitofilin"/>
    <property type="match status" value="1"/>
</dbReference>
<keyword evidence="6" id="KW-0472">Membrane</keyword>
<reference evidence="11" key="1">
    <citation type="submission" date="2016-06" db="UniProtKB">
        <authorList>
            <consortium name="WormBaseParasite"/>
        </authorList>
    </citation>
    <scope>IDENTIFICATION</scope>
</reference>
<gene>
    <name evidence="9" type="ORF">GPUH_LOCUS13566</name>
</gene>
<keyword evidence="10" id="KW-1185">Reference proteome</keyword>
<evidence type="ECO:0000256" key="8">
    <source>
        <dbReference type="SAM" id="Coils"/>
    </source>
</evidence>
<dbReference type="WBParaSite" id="GPUH_0001358101-mRNA-1">
    <property type="protein sequence ID" value="GPUH_0001358101-mRNA-1"/>
    <property type="gene ID" value="GPUH_0001358101"/>
</dbReference>
<evidence type="ECO:0000256" key="4">
    <source>
        <dbReference type="ARBA" id="ARBA00022989"/>
    </source>
</evidence>
<feature type="coiled-coil region" evidence="8">
    <location>
        <begin position="183"/>
        <end position="229"/>
    </location>
</feature>
<dbReference type="PANTHER" id="PTHR15415:SF7">
    <property type="entry name" value="MICOS COMPLEX SUBUNIT MIC60"/>
    <property type="match status" value="1"/>
</dbReference>
<keyword evidence="8" id="KW-0175">Coiled coil</keyword>
<evidence type="ECO:0000256" key="2">
    <source>
        <dbReference type="ARBA" id="ARBA00022692"/>
    </source>
</evidence>
<dbReference type="GO" id="GO:0061617">
    <property type="term" value="C:MICOS complex"/>
    <property type="evidence" value="ECO:0007669"/>
    <property type="project" value="TreeGrafter"/>
</dbReference>
<comment type="similarity">
    <text evidence="1 7">Belongs to the MICOS complex subunit Mic60 family.</text>
</comment>
<keyword evidence="5 7" id="KW-0496">Mitochondrion</keyword>
<dbReference type="OrthoDB" id="10261039at2759"/>
<evidence type="ECO:0000313" key="11">
    <source>
        <dbReference type="WBParaSite" id="GPUH_0001358101-mRNA-1"/>
    </source>
</evidence>
<name>A0A183DXX5_9BILA</name>
<keyword evidence="4" id="KW-1133">Transmembrane helix</keyword>
<dbReference type="AlphaFoldDB" id="A0A183DXX5"/>
<accession>A0A183DXX5</accession>
<comment type="subcellular location">
    <subcellularLocation>
        <location evidence="7">Mitochondrion inner membrane</location>
        <topology evidence="7">Single-pass membrane protein</topology>
    </subcellularLocation>
</comment>
<sequence length="507" mass="57583">MEKSLKASLQSAIEKVHAATEAKYKTLEAINEHTRTMKQTIDEGEKGDWANVTSAFEAAEKATRSSAGEEADARNYLDNVRKIIKDAEAEHMTRNNPLLQNAQETVHKLSRQLDEMNLVIKKTREEGRILNQYKSLIDKSRKEFASELKSVLPDVDIHAQEAALSEDELNALVAHAHLKVREKQNIALALEEQKKSQKELSEEEMNLRMQAVREEMQSETEKMLSMKRTLWEAELKEKLQRAAAAHSGHIEEVVRAQRNLFEIEQKQKVEEAVALERAQHSKQLAAAQGRLEGIQIALKSRLLQDAENRHSKQIWIASQNLVDSIVHGRRGGTDCDSRRKPLAAELQMIREAKSDDEFVERLVEVLPNETIYNGVYTEEDLKSRFSKLYKICRRVAKMDENSVGLFHYGLSWLQNAVSFDAPGKCSKTDKFDPLTLDSYEILSRAKNFVSEGDLNSAVRVLQLLTGPAKHLAHDWISDVRAHLEARFIAELLVAHAAGRRMLHEVFG</sequence>
<dbReference type="PANTHER" id="PTHR15415">
    <property type="entry name" value="MITOFILIN"/>
    <property type="match status" value="1"/>
</dbReference>
<reference evidence="9 10" key="2">
    <citation type="submission" date="2018-11" db="EMBL/GenBank/DDBJ databases">
        <authorList>
            <consortium name="Pathogen Informatics"/>
        </authorList>
    </citation>
    <scope>NUCLEOTIDE SEQUENCE [LARGE SCALE GENOMIC DNA]</scope>
</reference>
<evidence type="ECO:0000256" key="6">
    <source>
        <dbReference type="ARBA" id="ARBA00023136"/>
    </source>
</evidence>
<dbReference type="InterPro" id="IPR019133">
    <property type="entry name" value="MIC60"/>
</dbReference>
<evidence type="ECO:0000256" key="7">
    <source>
        <dbReference type="RuleBase" id="RU363000"/>
    </source>
</evidence>
<protein>
    <recommendedName>
        <fullName evidence="7">MICOS complex subunit MIC60</fullName>
    </recommendedName>
    <alternativeName>
        <fullName evidence="7">Mitofilin</fullName>
    </alternativeName>
</protein>
<evidence type="ECO:0000256" key="3">
    <source>
        <dbReference type="ARBA" id="ARBA00022792"/>
    </source>
</evidence>
<feature type="coiled-coil region" evidence="8">
    <location>
        <begin position="99"/>
        <end position="126"/>
    </location>
</feature>
<proteinExistence type="inferred from homology"/>
<comment type="subunit">
    <text evidence="7">Component of the mitochondrial contact site and cristae organizing system (MICOS) complex.</text>
</comment>
<evidence type="ECO:0000256" key="5">
    <source>
        <dbReference type="ARBA" id="ARBA00023128"/>
    </source>
</evidence>
<keyword evidence="2 7" id="KW-0812">Transmembrane</keyword>
<keyword evidence="3 7" id="KW-0999">Mitochondrion inner membrane</keyword>
<evidence type="ECO:0000313" key="10">
    <source>
        <dbReference type="Proteomes" id="UP000271098"/>
    </source>
</evidence>
<comment type="function">
    <text evidence="7">Component of the MICOS complex, a large protein complex of the mitochondrial inner membrane that plays crucial roles in the maintenance of crista junctions, inner membrane architecture, and formation of contact sites to the outer membrane.</text>
</comment>
<evidence type="ECO:0000313" key="9">
    <source>
        <dbReference type="EMBL" id="VDN22548.1"/>
    </source>
</evidence>
<organism evidence="11">
    <name type="scientific">Gongylonema pulchrum</name>
    <dbReference type="NCBI Taxonomy" id="637853"/>
    <lineage>
        <taxon>Eukaryota</taxon>
        <taxon>Metazoa</taxon>
        <taxon>Ecdysozoa</taxon>
        <taxon>Nematoda</taxon>
        <taxon>Chromadorea</taxon>
        <taxon>Rhabditida</taxon>
        <taxon>Spirurina</taxon>
        <taxon>Spiruromorpha</taxon>
        <taxon>Spiruroidea</taxon>
        <taxon>Gongylonematidae</taxon>
        <taxon>Gongylonema</taxon>
    </lineage>
</organism>
<dbReference type="EMBL" id="UYRT01080340">
    <property type="protein sequence ID" value="VDN22548.1"/>
    <property type="molecule type" value="Genomic_DNA"/>
</dbReference>
<evidence type="ECO:0000256" key="1">
    <source>
        <dbReference type="ARBA" id="ARBA00010877"/>
    </source>
</evidence>
<dbReference type="GO" id="GO:0042407">
    <property type="term" value="P:cristae formation"/>
    <property type="evidence" value="ECO:0007669"/>
    <property type="project" value="TreeGrafter"/>
</dbReference>